<protein>
    <recommendedName>
        <fullName evidence="5">Alpha-1,3-mannosyltransferase CMT1</fullName>
    </recommendedName>
</protein>
<organism evidence="3 4">
    <name type="scientific">Byssothecium circinans</name>
    <dbReference type="NCBI Taxonomy" id="147558"/>
    <lineage>
        <taxon>Eukaryota</taxon>
        <taxon>Fungi</taxon>
        <taxon>Dikarya</taxon>
        <taxon>Ascomycota</taxon>
        <taxon>Pezizomycotina</taxon>
        <taxon>Dothideomycetes</taxon>
        <taxon>Pleosporomycetidae</taxon>
        <taxon>Pleosporales</taxon>
        <taxon>Massarineae</taxon>
        <taxon>Massarinaceae</taxon>
        <taxon>Byssothecium</taxon>
    </lineage>
</organism>
<dbReference type="Pfam" id="PF11735">
    <property type="entry name" value="CAP59_mtransfer"/>
    <property type="match status" value="1"/>
</dbReference>
<feature type="region of interest" description="Disordered" evidence="1">
    <location>
        <begin position="505"/>
        <end position="529"/>
    </location>
</feature>
<dbReference type="InterPro" id="IPR029044">
    <property type="entry name" value="Nucleotide-diphossugar_trans"/>
</dbReference>
<keyword evidence="4" id="KW-1185">Reference proteome</keyword>
<feature type="region of interest" description="Disordered" evidence="1">
    <location>
        <begin position="58"/>
        <end position="136"/>
    </location>
</feature>
<dbReference type="AlphaFoldDB" id="A0A6A5TMX9"/>
<name>A0A6A5TMX9_9PLEO</name>
<gene>
    <name evidence="3" type="ORF">CC80DRAFT_181283</name>
</gene>
<dbReference type="PANTHER" id="PTHR34144:SF5">
    <property type="entry name" value="ALPHA-1,3-MANNOSYLTRANSFERASE CMT1"/>
    <property type="match status" value="1"/>
</dbReference>
<sequence>MLSYLSSKRQSRSFFQAFVILTVIIGFYLFARDSYWYGAITSDDEAATKGAKPMTGILPEGIHATGTNTDHSTTTPTTKAPETQGEHEKNTTNAESTGHAAPIATSTRPVKVSTPTPSARPEVKHPKPELPLQEPNSTLLEDVPRYIKAILDPFDTEFDRLSCPTSLSFYDRYSYLRSTPASPGTVKKPKYYFALDLYKIAGLLPRLMNSIIESIKFLGPEDCVLSIVEGRSDDGTYEILLELAKELEKLGIKYILQTSDLDPKGGERDRIDALAELRNLALNDLIKHPEHYAPDTTVVFSNDVSMCVEDILELVHQKALQNADMMCGMDWNLWEPLAFYDSWVGRGINGDLFIKIIQEGDQMVDNDAGIFWNHPVSRQRHDAWKPLQVFACWNGITVFTAKPIMEHKIKFRYVPNDDKNECYQSEPNLFAKDMWFHGYGKIAVVPTVNLAYSDGEAKRLREQKGWLQQHLVPDEEALIDWTTTPPAKVVCVPWLRGEQTWHPWNQGLPGAPIEAEEKKEDEKEKEEEV</sequence>
<dbReference type="SUPFAM" id="SSF53448">
    <property type="entry name" value="Nucleotide-diphospho-sugar transferases"/>
    <property type="match status" value="1"/>
</dbReference>
<feature type="transmembrane region" description="Helical" evidence="2">
    <location>
        <begin position="12"/>
        <end position="31"/>
    </location>
</feature>
<evidence type="ECO:0000256" key="1">
    <source>
        <dbReference type="SAM" id="MobiDB-lite"/>
    </source>
</evidence>
<feature type="compositionally biased region" description="Low complexity" evidence="1">
    <location>
        <begin position="65"/>
        <end position="83"/>
    </location>
</feature>
<dbReference type="PANTHER" id="PTHR34144">
    <property type="entry name" value="CHROMOSOME 8, WHOLE GENOME SHOTGUN SEQUENCE"/>
    <property type="match status" value="1"/>
</dbReference>
<evidence type="ECO:0008006" key="5">
    <source>
        <dbReference type="Google" id="ProtNLM"/>
    </source>
</evidence>
<proteinExistence type="predicted"/>
<evidence type="ECO:0000313" key="4">
    <source>
        <dbReference type="Proteomes" id="UP000800035"/>
    </source>
</evidence>
<reference evidence="3" key="1">
    <citation type="journal article" date="2020" name="Stud. Mycol.">
        <title>101 Dothideomycetes genomes: a test case for predicting lifestyles and emergence of pathogens.</title>
        <authorList>
            <person name="Haridas S."/>
            <person name="Albert R."/>
            <person name="Binder M."/>
            <person name="Bloem J."/>
            <person name="Labutti K."/>
            <person name="Salamov A."/>
            <person name="Andreopoulos B."/>
            <person name="Baker S."/>
            <person name="Barry K."/>
            <person name="Bills G."/>
            <person name="Bluhm B."/>
            <person name="Cannon C."/>
            <person name="Castanera R."/>
            <person name="Culley D."/>
            <person name="Daum C."/>
            <person name="Ezra D."/>
            <person name="Gonzalez J."/>
            <person name="Henrissat B."/>
            <person name="Kuo A."/>
            <person name="Liang C."/>
            <person name="Lipzen A."/>
            <person name="Lutzoni F."/>
            <person name="Magnuson J."/>
            <person name="Mondo S."/>
            <person name="Nolan M."/>
            <person name="Ohm R."/>
            <person name="Pangilinan J."/>
            <person name="Park H.-J."/>
            <person name="Ramirez L."/>
            <person name="Alfaro M."/>
            <person name="Sun H."/>
            <person name="Tritt A."/>
            <person name="Yoshinaga Y."/>
            <person name="Zwiers L.-H."/>
            <person name="Turgeon B."/>
            <person name="Goodwin S."/>
            <person name="Spatafora J."/>
            <person name="Crous P."/>
            <person name="Grigoriev I."/>
        </authorList>
    </citation>
    <scope>NUCLEOTIDE SEQUENCE</scope>
    <source>
        <strain evidence="3">CBS 675.92</strain>
    </source>
</reference>
<dbReference type="InterPro" id="IPR021047">
    <property type="entry name" value="Mannosyltransferase_CMT1"/>
</dbReference>
<accession>A0A6A5TMX9</accession>
<keyword evidence="2" id="KW-0812">Transmembrane</keyword>
<dbReference type="EMBL" id="ML977012">
    <property type="protein sequence ID" value="KAF1952166.1"/>
    <property type="molecule type" value="Genomic_DNA"/>
</dbReference>
<dbReference type="Proteomes" id="UP000800035">
    <property type="component" value="Unassembled WGS sequence"/>
</dbReference>
<evidence type="ECO:0000256" key="2">
    <source>
        <dbReference type="SAM" id="Phobius"/>
    </source>
</evidence>
<dbReference type="OrthoDB" id="262547at2759"/>
<keyword evidence="2" id="KW-0472">Membrane</keyword>
<evidence type="ECO:0000313" key="3">
    <source>
        <dbReference type="EMBL" id="KAF1952166.1"/>
    </source>
</evidence>
<feature type="compositionally biased region" description="Polar residues" evidence="1">
    <location>
        <begin position="104"/>
        <end position="117"/>
    </location>
</feature>
<keyword evidence="2" id="KW-1133">Transmembrane helix</keyword>